<dbReference type="SMART" id="SM01134">
    <property type="entry name" value="DeoRC"/>
    <property type="match status" value="1"/>
</dbReference>
<feature type="domain" description="HTH deoR-type" evidence="7">
    <location>
        <begin position="3"/>
        <end position="58"/>
    </location>
</feature>
<dbReference type="Gene3D" id="3.40.50.1360">
    <property type="match status" value="1"/>
</dbReference>
<keyword evidence="4 8" id="KW-0238">DNA-binding</keyword>
<evidence type="ECO:0000256" key="5">
    <source>
        <dbReference type="ARBA" id="ARBA00023163"/>
    </source>
</evidence>
<name>A0ABW4JAW8_9BACL</name>
<keyword evidence="5" id="KW-0804">Transcription</keyword>
<dbReference type="PROSITE" id="PS00894">
    <property type="entry name" value="HTH_DEOR_1"/>
    <property type="match status" value="1"/>
</dbReference>
<dbReference type="GO" id="GO:0003677">
    <property type="term" value="F:DNA binding"/>
    <property type="evidence" value="ECO:0007669"/>
    <property type="project" value="UniProtKB-KW"/>
</dbReference>
<evidence type="ECO:0000313" key="9">
    <source>
        <dbReference type="Proteomes" id="UP001597079"/>
    </source>
</evidence>
<evidence type="ECO:0000256" key="2">
    <source>
        <dbReference type="ARBA" id="ARBA00022491"/>
    </source>
</evidence>
<dbReference type="SMART" id="SM00420">
    <property type="entry name" value="HTH_DEOR"/>
    <property type="match status" value="1"/>
</dbReference>
<evidence type="ECO:0000256" key="6">
    <source>
        <dbReference type="ARBA" id="ARBA00024937"/>
    </source>
</evidence>
<comment type="caution">
    <text evidence="8">The sequence shown here is derived from an EMBL/GenBank/DDBJ whole genome shotgun (WGS) entry which is preliminary data.</text>
</comment>
<dbReference type="InterPro" id="IPR036388">
    <property type="entry name" value="WH-like_DNA-bd_sf"/>
</dbReference>
<keyword evidence="3" id="KW-0805">Transcription regulation</keyword>
<proteinExistence type="predicted"/>
<dbReference type="PANTHER" id="PTHR30363">
    <property type="entry name" value="HTH-TYPE TRANSCRIPTIONAL REGULATOR SRLR-RELATED"/>
    <property type="match status" value="1"/>
</dbReference>
<dbReference type="InterPro" id="IPR014036">
    <property type="entry name" value="DeoR-like_C"/>
</dbReference>
<evidence type="ECO:0000256" key="3">
    <source>
        <dbReference type="ARBA" id="ARBA00023015"/>
    </source>
</evidence>
<dbReference type="Gene3D" id="1.10.10.10">
    <property type="entry name" value="Winged helix-like DNA-binding domain superfamily/Winged helix DNA-binding domain"/>
    <property type="match status" value="1"/>
</dbReference>
<dbReference type="InterPro" id="IPR036390">
    <property type="entry name" value="WH_DNA-bd_sf"/>
</dbReference>
<dbReference type="InterPro" id="IPR050313">
    <property type="entry name" value="Carb_Metab_HTH_regulators"/>
</dbReference>
<dbReference type="InterPro" id="IPR001034">
    <property type="entry name" value="DeoR_HTH"/>
</dbReference>
<protein>
    <recommendedName>
        <fullName evidence="1">Lactose phosphotransferase system repressor</fullName>
    </recommendedName>
</protein>
<keyword evidence="2" id="KW-0678">Repressor</keyword>
<sequence length="251" mass="27617">MLQEQRYDLILKFLKETGSLSMQELIERLNVSRETVRRDLRDMEEKGLLTKVHGGAVLNRVGEEPPYAVRTTAHQQEKQGIAAAALALVDDGDTLFIDSGTTALAFAHTLIAKRNLTVFTHSLPVAVALSEYNVRVYLCGGMLRPGELALSGVIANRIAENLYVDKAFLSADGVSLEHGVTYFHLEEAELRRLILDKASKVIVLTDHSKFGVTAFVKTASLNDIDYLVTDNHLSNQAVTQLTEAGVRVIQA</sequence>
<dbReference type="Pfam" id="PF08220">
    <property type="entry name" value="HTH_DeoR"/>
    <property type="match status" value="1"/>
</dbReference>
<dbReference type="PROSITE" id="PS51000">
    <property type="entry name" value="HTH_DEOR_2"/>
    <property type="match status" value="1"/>
</dbReference>
<dbReference type="PRINTS" id="PR00037">
    <property type="entry name" value="HTHLACR"/>
</dbReference>
<dbReference type="PANTHER" id="PTHR30363:SF4">
    <property type="entry name" value="GLYCEROL-3-PHOSPHATE REGULON REPRESSOR"/>
    <property type="match status" value="1"/>
</dbReference>
<dbReference type="InterPro" id="IPR037171">
    <property type="entry name" value="NagB/RpiA_transferase-like"/>
</dbReference>
<dbReference type="EMBL" id="JBHUCX010000005">
    <property type="protein sequence ID" value="MFD1673482.1"/>
    <property type="molecule type" value="Genomic_DNA"/>
</dbReference>
<dbReference type="Proteomes" id="UP001597079">
    <property type="component" value="Unassembled WGS sequence"/>
</dbReference>
<evidence type="ECO:0000259" key="7">
    <source>
        <dbReference type="PROSITE" id="PS51000"/>
    </source>
</evidence>
<keyword evidence="9" id="KW-1185">Reference proteome</keyword>
<evidence type="ECO:0000313" key="8">
    <source>
        <dbReference type="EMBL" id="MFD1673482.1"/>
    </source>
</evidence>
<dbReference type="SUPFAM" id="SSF46785">
    <property type="entry name" value="Winged helix' DNA-binding domain"/>
    <property type="match status" value="1"/>
</dbReference>
<dbReference type="InterPro" id="IPR018356">
    <property type="entry name" value="Tscrpt_reg_HTH_DeoR_CS"/>
</dbReference>
<dbReference type="Pfam" id="PF00455">
    <property type="entry name" value="DeoRC"/>
    <property type="match status" value="1"/>
</dbReference>
<evidence type="ECO:0000256" key="1">
    <source>
        <dbReference type="ARBA" id="ARBA00021390"/>
    </source>
</evidence>
<evidence type="ECO:0000256" key="4">
    <source>
        <dbReference type="ARBA" id="ARBA00023125"/>
    </source>
</evidence>
<dbReference type="RefSeq" id="WP_377940893.1">
    <property type="nucleotide sequence ID" value="NZ_JBHUCX010000005.1"/>
</dbReference>
<reference evidence="9" key="1">
    <citation type="journal article" date="2019" name="Int. J. Syst. Evol. Microbiol.">
        <title>The Global Catalogue of Microorganisms (GCM) 10K type strain sequencing project: providing services to taxonomists for standard genome sequencing and annotation.</title>
        <authorList>
            <consortium name="The Broad Institute Genomics Platform"/>
            <consortium name="The Broad Institute Genome Sequencing Center for Infectious Disease"/>
            <person name="Wu L."/>
            <person name="Ma J."/>
        </authorList>
    </citation>
    <scope>NUCLEOTIDE SEQUENCE [LARGE SCALE GENOMIC DNA]</scope>
    <source>
        <strain evidence="9">CGMCC 1.12286</strain>
    </source>
</reference>
<comment type="function">
    <text evidence="6">Repressor of the lactose catabolism operon. Galactose-6-phosphate is the inducer.</text>
</comment>
<dbReference type="SUPFAM" id="SSF100950">
    <property type="entry name" value="NagB/RpiA/CoA transferase-like"/>
    <property type="match status" value="1"/>
</dbReference>
<accession>A0ABW4JAW8</accession>
<organism evidence="8 9">
    <name type="scientific">Alicyclobacillus fodiniaquatilis</name>
    <dbReference type="NCBI Taxonomy" id="1661150"/>
    <lineage>
        <taxon>Bacteria</taxon>
        <taxon>Bacillati</taxon>
        <taxon>Bacillota</taxon>
        <taxon>Bacilli</taxon>
        <taxon>Bacillales</taxon>
        <taxon>Alicyclobacillaceae</taxon>
        <taxon>Alicyclobacillus</taxon>
    </lineage>
</organism>
<gene>
    <name evidence="8" type="ORF">ACFSB2_01925</name>
</gene>